<dbReference type="OrthoDB" id="7340239at2"/>
<dbReference type="EMBL" id="MSDO01000004">
    <property type="protein sequence ID" value="OLO05309.1"/>
    <property type="molecule type" value="Genomic_DNA"/>
</dbReference>
<protein>
    <recommendedName>
        <fullName evidence="2">Lysozyme inhibitor LprI-like N-terminal domain-containing protein</fullName>
    </recommendedName>
</protein>
<dbReference type="STRING" id="404433.BTW07_04575"/>
<organism evidence="3 4">
    <name type="scientific">Salinicola socius</name>
    <dbReference type="NCBI Taxonomy" id="404433"/>
    <lineage>
        <taxon>Bacteria</taxon>
        <taxon>Pseudomonadati</taxon>
        <taxon>Pseudomonadota</taxon>
        <taxon>Gammaproteobacteria</taxon>
        <taxon>Oceanospirillales</taxon>
        <taxon>Halomonadaceae</taxon>
        <taxon>Salinicola</taxon>
    </lineage>
</organism>
<evidence type="ECO:0000313" key="3">
    <source>
        <dbReference type="EMBL" id="OLO05309.1"/>
    </source>
</evidence>
<gene>
    <name evidence="3" type="ORF">BTW07_04575</name>
</gene>
<sequence length="133" mass="14329">MRGFLLVSGLALASLSGLVQAASSCDEATTQQEMNTCAGEGYQAADKELNTTYGEIMGRLDSDSKNRLKTAQRTWIKFRDAECEFVSGPTSGGSANSMVKAGCLENLTQQRTETLKSYSQCEEGDLSCPVPRQ</sequence>
<dbReference type="InterPro" id="IPR009739">
    <property type="entry name" value="LprI-like_N"/>
</dbReference>
<feature type="signal peptide" evidence="1">
    <location>
        <begin position="1"/>
        <end position="21"/>
    </location>
</feature>
<dbReference type="RefSeq" id="WP_075568993.1">
    <property type="nucleotide sequence ID" value="NZ_MSDO01000004.1"/>
</dbReference>
<keyword evidence="1" id="KW-0732">Signal</keyword>
<reference evidence="3 4" key="1">
    <citation type="submission" date="2016-12" db="EMBL/GenBank/DDBJ databases">
        <title>Draft genome sequences of strains Salinicola socius SMB35, Salinicola sp. MH3R3-1 and Chromohalobacter sp. SMB17 from the Verkhnekamsk potash mining region of Russia.</title>
        <authorList>
            <person name="Mavrodi D.V."/>
            <person name="Olsson B.E."/>
            <person name="Korsakova E.S."/>
            <person name="Pyankova A."/>
            <person name="Mavrodi O.V."/>
            <person name="Plotnikova E.G."/>
        </authorList>
    </citation>
    <scope>NUCLEOTIDE SEQUENCE [LARGE SCALE GENOMIC DNA]</scope>
    <source>
        <strain evidence="3 4">SMB35</strain>
    </source>
</reference>
<proteinExistence type="predicted"/>
<dbReference type="PROSITE" id="PS51257">
    <property type="entry name" value="PROKAR_LIPOPROTEIN"/>
    <property type="match status" value="1"/>
</dbReference>
<dbReference type="Proteomes" id="UP000186878">
    <property type="component" value="Unassembled WGS sequence"/>
</dbReference>
<dbReference type="PANTHER" id="PTHR39176">
    <property type="entry name" value="PERIPLASMIC PROTEIN-RELATED"/>
    <property type="match status" value="1"/>
</dbReference>
<dbReference type="Pfam" id="PF07007">
    <property type="entry name" value="LprI"/>
    <property type="match status" value="1"/>
</dbReference>
<name>A0A1Q8SV26_9GAMM</name>
<keyword evidence="4" id="KW-1185">Reference proteome</keyword>
<dbReference type="AlphaFoldDB" id="A0A1Q8SV26"/>
<dbReference type="PANTHER" id="PTHR39176:SF1">
    <property type="entry name" value="PERIPLASMIC PROTEIN"/>
    <property type="match status" value="1"/>
</dbReference>
<comment type="caution">
    <text evidence="3">The sequence shown here is derived from an EMBL/GenBank/DDBJ whole genome shotgun (WGS) entry which is preliminary data.</text>
</comment>
<evidence type="ECO:0000313" key="4">
    <source>
        <dbReference type="Proteomes" id="UP000186878"/>
    </source>
</evidence>
<feature type="chain" id="PRO_5012886843" description="Lysozyme inhibitor LprI-like N-terminal domain-containing protein" evidence="1">
    <location>
        <begin position="22"/>
        <end position="133"/>
    </location>
</feature>
<accession>A0A1Q8SV26</accession>
<dbReference type="Gene3D" id="1.20.1270.180">
    <property type="match status" value="1"/>
</dbReference>
<feature type="domain" description="Lysozyme inhibitor LprI-like N-terminal" evidence="2">
    <location>
        <begin position="25"/>
        <end position="115"/>
    </location>
</feature>
<evidence type="ECO:0000259" key="2">
    <source>
        <dbReference type="Pfam" id="PF07007"/>
    </source>
</evidence>
<evidence type="ECO:0000256" key="1">
    <source>
        <dbReference type="SAM" id="SignalP"/>
    </source>
</evidence>